<evidence type="ECO:0000313" key="4">
    <source>
        <dbReference type="Proteomes" id="UP001604336"/>
    </source>
</evidence>
<dbReference type="Proteomes" id="UP001604336">
    <property type="component" value="Unassembled WGS sequence"/>
</dbReference>
<proteinExistence type="predicted"/>
<evidence type="ECO:0000259" key="2">
    <source>
        <dbReference type="Pfam" id="PF20167"/>
    </source>
</evidence>
<name>A0ABD1SCZ7_9LAMI</name>
<keyword evidence="4" id="KW-1185">Reference proteome</keyword>
<dbReference type="AlphaFoldDB" id="A0ABD1SCZ7"/>
<sequence length="267" mass="30382">MRGQYISFSPLVILRYYGLENTETDNFEAATTNLHEVVTSICQGFDHWPEGSSTLDYKSLLPEVHTLDKMVSANILPTTHTSTVTMERARLLHWLQHKTLNIGNYIFCNVWHIRNKRRCLAFPSLITGLCEMQGIDLSHEMTTVKRTMQIDRIGIRSSEVHMNRKMEQSTLGPRGGKGILTNEPEPAEDESMDEDRPQAATEPTLASISLELCEWRNSHAELEAQIHGIREAQVQEAESRRREHEAISGQLSQILGYFSLYPPPPPQ</sequence>
<organism evidence="3 4">
    <name type="scientific">Abeliophyllum distichum</name>
    <dbReference type="NCBI Taxonomy" id="126358"/>
    <lineage>
        <taxon>Eukaryota</taxon>
        <taxon>Viridiplantae</taxon>
        <taxon>Streptophyta</taxon>
        <taxon>Embryophyta</taxon>
        <taxon>Tracheophyta</taxon>
        <taxon>Spermatophyta</taxon>
        <taxon>Magnoliopsida</taxon>
        <taxon>eudicotyledons</taxon>
        <taxon>Gunneridae</taxon>
        <taxon>Pentapetalae</taxon>
        <taxon>asterids</taxon>
        <taxon>lamiids</taxon>
        <taxon>Lamiales</taxon>
        <taxon>Oleaceae</taxon>
        <taxon>Forsythieae</taxon>
        <taxon>Abeliophyllum</taxon>
    </lineage>
</organism>
<comment type="caution">
    <text evidence="3">The sequence shown here is derived from an EMBL/GenBank/DDBJ whole genome shotgun (WGS) entry which is preliminary data.</text>
</comment>
<dbReference type="InterPro" id="IPR046796">
    <property type="entry name" value="Transposase_32_dom"/>
</dbReference>
<dbReference type="EMBL" id="JBFOLK010000007">
    <property type="protein sequence ID" value="KAL2498612.1"/>
    <property type="molecule type" value="Genomic_DNA"/>
</dbReference>
<accession>A0ABD1SCZ7</accession>
<evidence type="ECO:0000313" key="3">
    <source>
        <dbReference type="EMBL" id="KAL2498612.1"/>
    </source>
</evidence>
<protein>
    <recommendedName>
        <fullName evidence="2">Putative plant transposon protein domain-containing protein</fullName>
    </recommendedName>
</protein>
<feature type="region of interest" description="Disordered" evidence="1">
    <location>
        <begin position="166"/>
        <end position="201"/>
    </location>
</feature>
<reference evidence="4" key="1">
    <citation type="submission" date="2024-07" db="EMBL/GenBank/DDBJ databases">
        <title>Two chromosome-level genome assemblies of Korean endemic species Abeliophyllum distichum and Forsythia ovata (Oleaceae).</title>
        <authorList>
            <person name="Jang H."/>
        </authorList>
    </citation>
    <scope>NUCLEOTIDE SEQUENCE [LARGE SCALE GENOMIC DNA]</scope>
</reference>
<evidence type="ECO:0000256" key="1">
    <source>
        <dbReference type="SAM" id="MobiDB-lite"/>
    </source>
</evidence>
<gene>
    <name evidence="3" type="ORF">Adt_24162</name>
</gene>
<feature type="domain" description="Putative plant transposon protein" evidence="2">
    <location>
        <begin position="2"/>
        <end position="136"/>
    </location>
</feature>
<dbReference type="Pfam" id="PF20167">
    <property type="entry name" value="Transposase_32"/>
    <property type="match status" value="1"/>
</dbReference>